<evidence type="ECO:0000313" key="2">
    <source>
        <dbReference type="Proteomes" id="UP000215196"/>
    </source>
</evidence>
<protein>
    <submittedName>
        <fullName evidence="1">Uncharacterized protein</fullName>
    </submittedName>
</protein>
<organism evidence="1 2">
    <name type="scientific">Chryseobacterium taklimakanense</name>
    <dbReference type="NCBI Taxonomy" id="536441"/>
    <lineage>
        <taxon>Bacteria</taxon>
        <taxon>Pseudomonadati</taxon>
        <taxon>Bacteroidota</taxon>
        <taxon>Flavobacteriia</taxon>
        <taxon>Flavobacteriales</taxon>
        <taxon>Weeksellaceae</taxon>
        <taxon>Chryseobacterium group</taxon>
        <taxon>Chryseobacterium</taxon>
    </lineage>
</organism>
<dbReference type="Proteomes" id="UP000215196">
    <property type="component" value="Chromosome 1"/>
</dbReference>
<keyword evidence="2" id="KW-1185">Reference proteome</keyword>
<dbReference type="KEGG" id="ctak:4412677_02190"/>
<dbReference type="AlphaFoldDB" id="A0A239XUS7"/>
<name>A0A239XUS7_9FLAO</name>
<sequence length="73" mass="8513">MESKENFYPDFDLPASQLSAFSLCIDVFIISLKNGEIVRFKPNDLAHFKEWLCRFNVRDIAVNDGISHVYKRC</sequence>
<gene>
    <name evidence="1" type="ORF">SAMEA4412677_02190</name>
</gene>
<reference evidence="1 2" key="1">
    <citation type="submission" date="2017-06" db="EMBL/GenBank/DDBJ databases">
        <authorList>
            <consortium name="Pathogen Informatics"/>
        </authorList>
    </citation>
    <scope>NUCLEOTIDE SEQUENCE [LARGE SCALE GENOMIC DNA]</scope>
    <source>
        <strain evidence="1 2">NCTC13490</strain>
    </source>
</reference>
<evidence type="ECO:0000313" key="1">
    <source>
        <dbReference type="EMBL" id="SNV49708.1"/>
    </source>
</evidence>
<dbReference type="EMBL" id="LT906465">
    <property type="protein sequence ID" value="SNV49708.1"/>
    <property type="molecule type" value="Genomic_DNA"/>
</dbReference>
<accession>A0A239XUS7</accession>
<dbReference type="RefSeq" id="WP_095073140.1">
    <property type="nucleotide sequence ID" value="NZ_LT906465.1"/>
</dbReference>
<proteinExistence type="predicted"/>